<dbReference type="Pfam" id="PF01590">
    <property type="entry name" value="GAF"/>
    <property type="match status" value="1"/>
</dbReference>
<gene>
    <name evidence="6" type="ORF">FYJ63_10325</name>
</gene>
<dbReference type="InterPro" id="IPR036890">
    <property type="entry name" value="HATPase_C_sf"/>
</dbReference>
<dbReference type="InterPro" id="IPR029016">
    <property type="entry name" value="GAF-like_dom_sf"/>
</dbReference>
<keyword evidence="2" id="KW-0418">Kinase</keyword>
<dbReference type="RefSeq" id="WP_154546473.1">
    <property type="nucleotide sequence ID" value="NZ_VUMY01000024.1"/>
</dbReference>
<dbReference type="Gene3D" id="3.30.565.10">
    <property type="entry name" value="Histidine kinase-like ATPase, C-terminal domain"/>
    <property type="match status" value="1"/>
</dbReference>
<keyword evidence="7" id="KW-1185">Reference proteome</keyword>
<dbReference type="GO" id="GO:0046983">
    <property type="term" value="F:protein dimerization activity"/>
    <property type="evidence" value="ECO:0007669"/>
    <property type="project" value="InterPro"/>
</dbReference>
<dbReference type="Gene3D" id="1.20.5.1930">
    <property type="match status" value="1"/>
</dbReference>
<accession>A0A7K0K558</accession>
<evidence type="ECO:0000259" key="5">
    <source>
        <dbReference type="Pfam" id="PF07730"/>
    </source>
</evidence>
<proteinExistence type="predicted"/>
<evidence type="ECO:0000313" key="7">
    <source>
        <dbReference type="Proteomes" id="UP000442535"/>
    </source>
</evidence>
<reference evidence="6 7" key="1">
    <citation type="submission" date="2019-08" db="EMBL/GenBank/DDBJ databases">
        <title>In-depth cultivation of the pig gut microbiome towards novel bacterial diversity and tailored functional studies.</title>
        <authorList>
            <person name="Wylensek D."/>
            <person name="Hitch T.C.A."/>
            <person name="Clavel T."/>
        </authorList>
    </citation>
    <scope>NUCLEOTIDE SEQUENCE [LARGE SCALE GENOMIC DNA]</scope>
    <source>
        <strain evidence="6 7">RF-GAM-744-WT-7</strain>
    </source>
</reference>
<dbReference type="EMBL" id="VUMY01000024">
    <property type="protein sequence ID" value="MST50612.1"/>
    <property type="molecule type" value="Genomic_DNA"/>
</dbReference>
<dbReference type="SUPFAM" id="SSF55874">
    <property type="entry name" value="ATPase domain of HSP90 chaperone/DNA topoisomerase II/histidine kinase"/>
    <property type="match status" value="1"/>
</dbReference>
<keyword evidence="3" id="KW-0902">Two-component regulatory system</keyword>
<dbReference type="GO" id="GO:0016020">
    <property type="term" value="C:membrane"/>
    <property type="evidence" value="ECO:0007669"/>
    <property type="project" value="InterPro"/>
</dbReference>
<dbReference type="InterPro" id="IPR050482">
    <property type="entry name" value="Sensor_HK_TwoCompSys"/>
</dbReference>
<evidence type="ECO:0000256" key="2">
    <source>
        <dbReference type="ARBA" id="ARBA00022777"/>
    </source>
</evidence>
<dbReference type="Pfam" id="PF07730">
    <property type="entry name" value="HisKA_3"/>
    <property type="match status" value="1"/>
</dbReference>
<dbReference type="SUPFAM" id="SSF55781">
    <property type="entry name" value="GAF domain-like"/>
    <property type="match status" value="1"/>
</dbReference>
<keyword evidence="1" id="KW-0808">Transferase</keyword>
<dbReference type="AlphaFoldDB" id="A0A7K0K558"/>
<organism evidence="6 7">
    <name type="scientific">Mobiluncus porci</name>
    <dbReference type="NCBI Taxonomy" id="2652278"/>
    <lineage>
        <taxon>Bacteria</taxon>
        <taxon>Bacillati</taxon>
        <taxon>Actinomycetota</taxon>
        <taxon>Actinomycetes</taxon>
        <taxon>Actinomycetales</taxon>
        <taxon>Actinomycetaceae</taxon>
        <taxon>Mobiluncus</taxon>
    </lineage>
</organism>
<dbReference type="Proteomes" id="UP000442535">
    <property type="component" value="Unassembled WGS sequence"/>
</dbReference>
<dbReference type="PANTHER" id="PTHR24421">
    <property type="entry name" value="NITRATE/NITRITE SENSOR PROTEIN NARX-RELATED"/>
    <property type="match status" value="1"/>
</dbReference>
<dbReference type="GO" id="GO:0000155">
    <property type="term" value="F:phosphorelay sensor kinase activity"/>
    <property type="evidence" value="ECO:0007669"/>
    <property type="project" value="InterPro"/>
</dbReference>
<name>A0A7K0K558_9ACTO</name>
<feature type="domain" description="GAF" evidence="4">
    <location>
        <begin position="16"/>
        <end position="147"/>
    </location>
</feature>
<dbReference type="Gene3D" id="3.30.450.40">
    <property type="match status" value="1"/>
</dbReference>
<sequence length="404" mass="43707">MSQRITTALLEDTEEEDALRLICQSVLEVAEADTVLIVLPSLGEKYICEIADGEAARDVIGLEFPPEGRAQSVIRSNVGMIVPSMERAHSLRVPQLSRFGPALYAPMSAHGVATGVIIVFRNPGRDEFTQPALQAAEDLAAQATLALRLAAIRHAEDRASLLEERQRIARDLHDLAIQQLFATSLQLGTIKDDLIAGVATPEKITESIDQALAAVGDSVSQIRQIVSGLKESDSPAFNLVDGLWHETSLARRSLGFAPSLVLALNNEVFSKDNSERLDSELVEILDENEIADALAVVREGLTNVARHAHATEVLVEVQIWAESGLVPPGCGHIEPTVPLKSETNGLMWVEITDDGTGLEKTVGRHSGLANMAARASVHFGYMNIENRPDSTRGTKLTWCIPLSV</sequence>
<feature type="domain" description="Signal transduction histidine kinase subgroup 3 dimerisation and phosphoacceptor" evidence="5">
    <location>
        <begin position="164"/>
        <end position="233"/>
    </location>
</feature>
<evidence type="ECO:0000313" key="6">
    <source>
        <dbReference type="EMBL" id="MST50612.1"/>
    </source>
</evidence>
<protein>
    <submittedName>
        <fullName evidence="6">GAF domain-containing protein</fullName>
    </submittedName>
</protein>
<evidence type="ECO:0000256" key="3">
    <source>
        <dbReference type="ARBA" id="ARBA00023012"/>
    </source>
</evidence>
<dbReference type="InterPro" id="IPR003018">
    <property type="entry name" value="GAF"/>
</dbReference>
<dbReference type="InterPro" id="IPR011712">
    <property type="entry name" value="Sig_transdc_His_kin_sub3_dim/P"/>
</dbReference>
<dbReference type="PANTHER" id="PTHR24421:SF56">
    <property type="entry name" value="OXYGEN SENSOR HISTIDINE KINASE RESPONSE REGULATOR DOST"/>
    <property type="match status" value="1"/>
</dbReference>
<evidence type="ECO:0000256" key="1">
    <source>
        <dbReference type="ARBA" id="ARBA00022679"/>
    </source>
</evidence>
<comment type="caution">
    <text evidence="6">The sequence shown here is derived from an EMBL/GenBank/DDBJ whole genome shotgun (WGS) entry which is preliminary data.</text>
</comment>
<evidence type="ECO:0000259" key="4">
    <source>
        <dbReference type="Pfam" id="PF01590"/>
    </source>
</evidence>